<proteinExistence type="predicted"/>
<reference evidence="1" key="1">
    <citation type="submission" date="2020-01" db="EMBL/GenBank/DDBJ databases">
        <authorList>
            <person name="Mishra B."/>
        </authorList>
    </citation>
    <scope>NUCLEOTIDE SEQUENCE [LARGE SCALE GENOMIC DNA]</scope>
</reference>
<dbReference type="EMBL" id="CACVBM020001385">
    <property type="protein sequence ID" value="CAA7048136.1"/>
    <property type="molecule type" value="Genomic_DNA"/>
</dbReference>
<gene>
    <name evidence="1" type="ORF">MERR_LOCUS35371</name>
</gene>
<dbReference type="PANTHER" id="PTHR34365:SF15">
    <property type="entry name" value="GLYCINE-RICH DOMAIN-CONTAINING PROTEIN 1"/>
    <property type="match status" value="1"/>
</dbReference>
<evidence type="ECO:0000313" key="2">
    <source>
        <dbReference type="Proteomes" id="UP000467841"/>
    </source>
</evidence>
<dbReference type="InterPro" id="IPR009836">
    <property type="entry name" value="GRDP-like"/>
</dbReference>
<dbReference type="AlphaFoldDB" id="A0A6D2KIT4"/>
<organism evidence="1 2">
    <name type="scientific">Microthlaspi erraticum</name>
    <dbReference type="NCBI Taxonomy" id="1685480"/>
    <lineage>
        <taxon>Eukaryota</taxon>
        <taxon>Viridiplantae</taxon>
        <taxon>Streptophyta</taxon>
        <taxon>Embryophyta</taxon>
        <taxon>Tracheophyta</taxon>
        <taxon>Spermatophyta</taxon>
        <taxon>Magnoliopsida</taxon>
        <taxon>eudicotyledons</taxon>
        <taxon>Gunneridae</taxon>
        <taxon>Pentapetalae</taxon>
        <taxon>rosids</taxon>
        <taxon>malvids</taxon>
        <taxon>Brassicales</taxon>
        <taxon>Brassicaceae</taxon>
        <taxon>Coluteocarpeae</taxon>
        <taxon>Microthlaspi</taxon>
    </lineage>
</organism>
<accession>A0A6D2KIT4</accession>
<keyword evidence="2" id="KW-1185">Reference proteome</keyword>
<dbReference type="Proteomes" id="UP000467841">
    <property type="component" value="Unassembled WGS sequence"/>
</dbReference>
<protein>
    <recommendedName>
        <fullName evidence="3">Glycine-rich domain-containing protein-like</fullName>
    </recommendedName>
</protein>
<dbReference type="PANTHER" id="PTHR34365">
    <property type="entry name" value="ENOLASE (DUF1399)"/>
    <property type="match status" value="1"/>
</dbReference>
<evidence type="ECO:0008006" key="3">
    <source>
        <dbReference type="Google" id="ProtNLM"/>
    </source>
</evidence>
<evidence type="ECO:0000313" key="1">
    <source>
        <dbReference type="EMBL" id="CAA7048136.1"/>
    </source>
</evidence>
<dbReference type="OrthoDB" id="1053798at2759"/>
<sequence length="529" mass="58946">MVQNLEGIEAQKIEISVDLFAAAKNQLQFLEVVDQNRWLYDGPILERAIYRYNAYWLPLLAKYSESSSICEGPLVPPFDCEWVWHCHRLNPVRYMSDCEEFYGRVLDNSGVVSSANGSCKLQTENLWKRLYPMEPYDLDLNKEEPDDISAIERCTTYDLVSAVQRQSSFYNEVSRAHVDSDIIIQEAVGRYKAFLYLIKRSREKLINLISVPTYDIDLIWHAHQLNPSSYYKDMEKILGEILQHDDTISDTSESKKLDTAFSGTTTQWEETFGQGYWIANAEMATVVLAAEKSGAGSRCLAEAAEKHDVGARCCVDVATEKNNARCLAVVHEKKSSRCLAVVPEKKNARCLAVVPEKKSSRCLAVVPKKNNARCLAVVPKKNNARCLAVVPEKSSSRCMAVVPKKNNASCLAVVPEKNNSRCMAVVPKKNNALCLAVVHEKKNAGCLAMVHEKNSSSSRCLAMVHEKNSSRCLAVVNEKKNARCLAMVHEKNSSRCLAVVHEKNGGCGNMMKNNANEELADALNGPVAA</sequence>
<name>A0A6D2KIT4_9BRAS</name>
<comment type="caution">
    <text evidence="1">The sequence shown here is derived from an EMBL/GenBank/DDBJ whole genome shotgun (WGS) entry which is preliminary data.</text>
</comment>
<dbReference type="Pfam" id="PF07173">
    <property type="entry name" value="GRDP-like"/>
    <property type="match status" value="1"/>
</dbReference>